<keyword evidence="3" id="KW-0678">Repressor</keyword>
<evidence type="ECO:0000256" key="9">
    <source>
        <dbReference type="ARBA" id="ARBA00023242"/>
    </source>
</evidence>
<dbReference type="Pfam" id="PF13922">
    <property type="entry name" value="PHD_3"/>
    <property type="match status" value="1"/>
</dbReference>
<name>A0A210PGA9_MIZYE</name>
<feature type="domain" description="HTH HARE-type" evidence="11">
    <location>
        <begin position="17"/>
        <end position="91"/>
    </location>
</feature>
<dbReference type="PROSITE" id="PS51916">
    <property type="entry name" value="DEUBAD"/>
    <property type="match status" value="1"/>
</dbReference>
<feature type="domain" description="DEUBAD" evidence="12">
    <location>
        <begin position="303"/>
        <end position="413"/>
    </location>
</feature>
<dbReference type="AlphaFoldDB" id="A0A210PGA9"/>
<keyword evidence="7" id="KW-0805">Transcription regulation</keyword>
<reference evidence="13 14" key="1">
    <citation type="journal article" date="2017" name="Nat. Ecol. Evol.">
        <title>Scallop genome provides insights into evolution of bilaterian karyotype and development.</title>
        <authorList>
            <person name="Wang S."/>
            <person name="Zhang J."/>
            <person name="Jiao W."/>
            <person name="Li J."/>
            <person name="Xun X."/>
            <person name="Sun Y."/>
            <person name="Guo X."/>
            <person name="Huan P."/>
            <person name="Dong B."/>
            <person name="Zhang L."/>
            <person name="Hu X."/>
            <person name="Sun X."/>
            <person name="Wang J."/>
            <person name="Zhao C."/>
            <person name="Wang Y."/>
            <person name="Wang D."/>
            <person name="Huang X."/>
            <person name="Wang R."/>
            <person name="Lv J."/>
            <person name="Li Y."/>
            <person name="Zhang Z."/>
            <person name="Liu B."/>
            <person name="Lu W."/>
            <person name="Hui Y."/>
            <person name="Liang J."/>
            <person name="Zhou Z."/>
            <person name="Hou R."/>
            <person name="Li X."/>
            <person name="Liu Y."/>
            <person name="Li H."/>
            <person name="Ning X."/>
            <person name="Lin Y."/>
            <person name="Zhao L."/>
            <person name="Xing Q."/>
            <person name="Dou J."/>
            <person name="Li Y."/>
            <person name="Mao J."/>
            <person name="Guo H."/>
            <person name="Dou H."/>
            <person name="Li T."/>
            <person name="Mu C."/>
            <person name="Jiang W."/>
            <person name="Fu Q."/>
            <person name="Fu X."/>
            <person name="Miao Y."/>
            <person name="Liu J."/>
            <person name="Yu Q."/>
            <person name="Li R."/>
            <person name="Liao H."/>
            <person name="Li X."/>
            <person name="Kong Y."/>
            <person name="Jiang Z."/>
            <person name="Chourrout D."/>
            <person name="Li R."/>
            <person name="Bao Z."/>
        </authorList>
    </citation>
    <scope>NUCLEOTIDE SEQUENCE [LARGE SCALE GENOMIC DNA]</scope>
    <source>
        <strain evidence="13 14">PY_sf001</strain>
    </source>
</reference>
<evidence type="ECO:0000256" key="8">
    <source>
        <dbReference type="ARBA" id="ARBA00023163"/>
    </source>
</evidence>
<feature type="compositionally biased region" description="Basic residues" evidence="10">
    <location>
        <begin position="180"/>
        <end position="196"/>
    </location>
</feature>
<dbReference type="PANTHER" id="PTHR13578:SF20">
    <property type="entry name" value="POLYCOMB PROTEIN ASX"/>
    <property type="match status" value="1"/>
</dbReference>
<organism evidence="13 14">
    <name type="scientific">Mizuhopecten yessoensis</name>
    <name type="common">Japanese scallop</name>
    <name type="synonym">Patinopecten yessoensis</name>
    <dbReference type="NCBI Taxonomy" id="6573"/>
    <lineage>
        <taxon>Eukaryota</taxon>
        <taxon>Metazoa</taxon>
        <taxon>Spiralia</taxon>
        <taxon>Lophotrochozoa</taxon>
        <taxon>Mollusca</taxon>
        <taxon>Bivalvia</taxon>
        <taxon>Autobranchia</taxon>
        <taxon>Pteriomorphia</taxon>
        <taxon>Pectinida</taxon>
        <taxon>Pectinoidea</taxon>
        <taxon>Pectinidae</taxon>
        <taxon>Mizuhopecten</taxon>
    </lineage>
</organism>
<accession>A0A210PGA9</accession>
<evidence type="ECO:0000259" key="11">
    <source>
        <dbReference type="PROSITE" id="PS51913"/>
    </source>
</evidence>
<evidence type="ECO:0000256" key="10">
    <source>
        <dbReference type="SAM" id="MobiDB-lite"/>
    </source>
</evidence>
<dbReference type="GO" id="GO:0009887">
    <property type="term" value="P:animal organ morphogenesis"/>
    <property type="evidence" value="ECO:0007669"/>
    <property type="project" value="TreeGrafter"/>
</dbReference>
<evidence type="ECO:0000256" key="1">
    <source>
        <dbReference type="ARBA" id="ARBA00004123"/>
    </source>
</evidence>
<keyword evidence="6" id="KW-0862">Zinc</keyword>
<dbReference type="InterPro" id="IPR007759">
    <property type="entry name" value="Asxl_HARE-HTH"/>
</dbReference>
<feature type="compositionally biased region" description="Low complexity" evidence="10">
    <location>
        <begin position="166"/>
        <end position="177"/>
    </location>
</feature>
<dbReference type="GO" id="GO:0035517">
    <property type="term" value="C:PR-DUB complex"/>
    <property type="evidence" value="ECO:0007669"/>
    <property type="project" value="TreeGrafter"/>
</dbReference>
<dbReference type="InterPro" id="IPR026905">
    <property type="entry name" value="ASX-like_PHD"/>
</dbReference>
<protein>
    <submittedName>
        <fullName evidence="13">Polycomb group protein ASXL3</fullName>
    </submittedName>
</protein>
<sequence>MQIDNSKDKQPKRRKSRTWAEAAKIVLERNAQIPMSYKAILQAIQDDNLKDISGSVPLACLNSCLHAYSRGKDSVFYKVAGRSGVYGLMGDRPSGSTLHEVPEENEDDDGRDRPFKERRKENVMFVSLPSWVKTIPPTEDDDEQSNGDADEIGEPSDTKESHHRSSSSSSGTSISSHVNHTLRRSMRQSLRQKQKKKQNDYPRIIIKPIPPPDKEKEAKSQKDGHSEMESENDGSFRNGDSKSDSSDSGKSPAPASKRPQTMREILAGIPGFSMKPRRRPHKKLSHAAQIAQTKEGCIDLETPDSILCNTNLRNLIDKRMFSKLPSQYQYKLLHFLPECDRYVGQDNTLRLSSTALNNEFFNKSCQEWIERLSQGEFTPENQVRIKQEEERELGKLDPWKAKHFEEMWGKRNTGYEVPKADLPSPVTPASPVKTKLKKATLVSTMLKQRSIFQTVGSSSDGAAQGGLLMKVSTVKHAISNNDPHKTLKRSLSMPVDPEGHRVLNSVSPAKRQKNPSLSEDVIVDVVSSPEKTVPQVCSPTRVVGTKPVKSVTIVEPAVTQSKHVSILNAITTSPPSVPSHSLHATTPTKASTTLQVTLAHTSRSPVLVGGPTPGVAVRSPPQTRTLAQIRAQNTRGQTRTLAQIKAQTKAKQQLREHLHQQQPETQAKLQAHLIARGRIPASAISSTGSATASRHVPNIMMPAPGRPKQLQPVKGVSTENLTKGTTVSSDVGTDGVNMKRSLEIMQKAAQEGGKDNVNIKRSLEICQKVMKRTQVSGVPQSNNGISTTVTGSADTASSTLPKILGHAQSGAKGISVTGQGQLSASKLLFSNVSTTHSSSTSSEQSLQSRTVSSPVMVNIAKVRTVGTGVQGFSGINNETSLVLTLPQNTALRSTISQTATVLTLPGSNTKVLLPAGIPTSAVTTSSLAQILNAHQAGNNTIRIQPSRASSAPPQNLLVNTNIQTLVRSASAGGQVAAEGNGTIATQNPSEPVNQEIRVISPDQVNFLSKTGTPTAPGRKPPHTTVLPLTMLTQSRPEATAPSPNSGGSAGPGKVTPAQRLKKIVVCSATQIVNNPYIIKSIEAHVQNKANSHAAAAAAAANNQAKKVRCSIVPFVSAQTTSKSVGLSTAGLSGTGLPSTIDNVSTNCACSLKAMIMCKKCGAFCHDDCIGPSNLCVTCLIAT</sequence>
<dbReference type="Proteomes" id="UP000242188">
    <property type="component" value="Unassembled WGS sequence"/>
</dbReference>
<keyword evidence="5" id="KW-0863">Zinc-finger</keyword>
<comment type="caution">
    <text evidence="13">The sequence shown here is derived from an EMBL/GenBank/DDBJ whole genome shotgun (WGS) entry which is preliminary data.</text>
</comment>
<evidence type="ECO:0000256" key="4">
    <source>
        <dbReference type="ARBA" id="ARBA00022723"/>
    </source>
</evidence>
<dbReference type="InterPro" id="IPR028020">
    <property type="entry name" value="ASX_DEUBAD_dom"/>
</dbReference>
<dbReference type="PROSITE" id="PS51913">
    <property type="entry name" value="HTH_HARE"/>
    <property type="match status" value="1"/>
</dbReference>
<comment type="similarity">
    <text evidence="2">Belongs to the Asx family.</text>
</comment>
<evidence type="ECO:0000256" key="2">
    <source>
        <dbReference type="ARBA" id="ARBA00006391"/>
    </source>
</evidence>
<feature type="region of interest" description="Disordered" evidence="10">
    <location>
        <begin position="1035"/>
        <end position="1054"/>
    </location>
</feature>
<feature type="compositionally biased region" description="Basic and acidic residues" evidence="10">
    <location>
        <begin position="212"/>
        <end position="228"/>
    </location>
</feature>
<evidence type="ECO:0000256" key="6">
    <source>
        <dbReference type="ARBA" id="ARBA00022833"/>
    </source>
</evidence>
<dbReference type="OrthoDB" id="9348951at2759"/>
<evidence type="ECO:0000313" key="14">
    <source>
        <dbReference type="Proteomes" id="UP000242188"/>
    </source>
</evidence>
<keyword evidence="4" id="KW-0479">Metal-binding</keyword>
<feature type="compositionally biased region" description="Basic and acidic residues" evidence="10">
    <location>
        <begin position="110"/>
        <end position="122"/>
    </location>
</feature>
<comment type="subcellular location">
    <subcellularLocation>
        <location evidence="1">Nucleus</location>
    </subcellularLocation>
</comment>
<dbReference type="InterPro" id="IPR024811">
    <property type="entry name" value="ASX/ASX-like"/>
</dbReference>
<keyword evidence="9" id="KW-0539">Nucleus</keyword>
<feature type="compositionally biased region" description="Acidic residues" evidence="10">
    <location>
        <begin position="138"/>
        <end position="154"/>
    </location>
</feature>
<keyword evidence="8" id="KW-0804">Transcription</keyword>
<evidence type="ECO:0000256" key="7">
    <source>
        <dbReference type="ARBA" id="ARBA00023015"/>
    </source>
</evidence>
<evidence type="ECO:0000256" key="5">
    <source>
        <dbReference type="ARBA" id="ARBA00022771"/>
    </source>
</evidence>
<dbReference type="InterPro" id="IPR044867">
    <property type="entry name" value="DEUBAD_dom"/>
</dbReference>
<evidence type="ECO:0000313" key="13">
    <source>
        <dbReference type="EMBL" id="OWF35534.1"/>
    </source>
</evidence>
<dbReference type="GO" id="GO:0003677">
    <property type="term" value="F:DNA binding"/>
    <property type="evidence" value="ECO:0007669"/>
    <property type="project" value="InterPro"/>
</dbReference>
<dbReference type="EMBL" id="NEDP02076722">
    <property type="protein sequence ID" value="OWF35534.1"/>
    <property type="molecule type" value="Genomic_DNA"/>
</dbReference>
<dbReference type="GO" id="GO:0045944">
    <property type="term" value="P:positive regulation of transcription by RNA polymerase II"/>
    <property type="evidence" value="ECO:0007669"/>
    <property type="project" value="TreeGrafter"/>
</dbReference>
<keyword evidence="14" id="KW-1185">Reference proteome</keyword>
<feature type="compositionally biased region" description="Low complexity" evidence="10">
    <location>
        <begin position="248"/>
        <end position="257"/>
    </location>
</feature>
<gene>
    <name evidence="13" type="ORF">KP79_PYT08039</name>
</gene>
<feature type="region of interest" description="Disordered" evidence="10">
    <location>
        <begin position="87"/>
        <end position="262"/>
    </location>
</feature>
<dbReference type="GO" id="GO:0008270">
    <property type="term" value="F:zinc ion binding"/>
    <property type="evidence" value="ECO:0007669"/>
    <property type="project" value="UniProtKB-KW"/>
</dbReference>
<evidence type="ECO:0000256" key="3">
    <source>
        <dbReference type="ARBA" id="ARBA00022491"/>
    </source>
</evidence>
<proteinExistence type="inferred from homology"/>
<dbReference type="Pfam" id="PF13919">
    <property type="entry name" value="ASXH"/>
    <property type="match status" value="1"/>
</dbReference>
<dbReference type="PANTHER" id="PTHR13578">
    <property type="entry name" value="ADDITIONAL SEX COMBS LIKE PROTEIN ASXL"/>
    <property type="match status" value="1"/>
</dbReference>
<dbReference type="STRING" id="6573.A0A210PGA9"/>
<dbReference type="Pfam" id="PF05066">
    <property type="entry name" value="HARE-HTH"/>
    <property type="match status" value="1"/>
</dbReference>
<dbReference type="GO" id="GO:0003682">
    <property type="term" value="F:chromatin binding"/>
    <property type="evidence" value="ECO:0007669"/>
    <property type="project" value="TreeGrafter"/>
</dbReference>
<evidence type="ECO:0000259" key="12">
    <source>
        <dbReference type="PROSITE" id="PS51916"/>
    </source>
</evidence>